<dbReference type="Pfam" id="PF12146">
    <property type="entry name" value="Hydrolase_4"/>
    <property type="match status" value="1"/>
</dbReference>
<accession>A0A2S6FWJ4</accession>
<evidence type="ECO:0000259" key="2">
    <source>
        <dbReference type="Pfam" id="PF12146"/>
    </source>
</evidence>
<dbReference type="EMBL" id="PTIS01000012">
    <property type="protein sequence ID" value="PPK47918.1"/>
    <property type="molecule type" value="Genomic_DNA"/>
</dbReference>
<sequence length="339" mass="38506">MKFLPYSNSMHKYKPKRKVNKLRIIEIVVVLLFLVTFFGMLYENISSHKMSIKAKGKGKYVSINEKKIYYDLIGHGKATIILESDIGADHLEWSKLVKSMPKNFRVFYYDRAGYGLSEGAGKDVSIEDEVKDLSDILYKGAVNGPYIFVGNSYGSLLANNFAKMYPNEVIGSILINPILEKDLSSKETQKDLKKQIRNKSVQETFSSIGSIRILNNINVIKIRNDITSLLSEENAEVFNSFTVSKKYLKAYKEELNILKDYNLDLQQQGMLGDKPLVILLSENKGDEYIKEASKLAQLSSKSEVKVLPNINNIPLEDENSIIFYLGNILKDTDKLSQKE</sequence>
<dbReference type="InterPro" id="IPR029058">
    <property type="entry name" value="AB_hydrolase_fold"/>
</dbReference>
<dbReference type="AlphaFoldDB" id="A0A2S6FWJ4"/>
<organism evidence="3 4">
    <name type="scientific">Clostridium algidicarnis DSM 15099</name>
    <dbReference type="NCBI Taxonomy" id="1121295"/>
    <lineage>
        <taxon>Bacteria</taxon>
        <taxon>Bacillati</taxon>
        <taxon>Bacillota</taxon>
        <taxon>Clostridia</taxon>
        <taxon>Eubacteriales</taxon>
        <taxon>Clostridiaceae</taxon>
        <taxon>Clostridium</taxon>
    </lineage>
</organism>
<dbReference type="InterPro" id="IPR050266">
    <property type="entry name" value="AB_hydrolase_sf"/>
</dbReference>
<name>A0A2S6FWJ4_9CLOT</name>
<dbReference type="Gene3D" id="3.40.50.1820">
    <property type="entry name" value="alpha/beta hydrolase"/>
    <property type="match status" value="1"/>
</dbReference>
<protein>
    <submittedName>
        <fullName evidence="3">Pimeloyl-ACP methyl ester carboxylesterase</fullName>
    </submittedName>
</protein>
<evidence type="ECO:0000256" key="1">
    <source>
        <dbReference type="SAM" id="Phobius"/>
    </source>
</evidence>
<evidence type="ECO:0000313" key="3">
    <source>
        <dbReference type="EMBL" id="PPK47918.1"/>
    </source>
</evidence>
<keyword evidence="1" id="KW-0472">Membrane</keyword>
<dbReference type="RefSeq" id="WP_104410215.1">
    <property type="nucleotide sequence ID" value="NZ_PTIS01000012.1"/>
</dbReference>
<evidence type="ECO:0000313" key="4">
    <source>
        <dbReference type="Proteomes" id="UP000239863"/>
    </source>
</evidence>
<dbReference type="STRING" id="37659.GCA_000703125_00293"/>
<gene>
    <name evidence="3" type="ORF">BD821_11259</name>
</gene>
<dbReference type="PANTHER" id="PTHR43798">
    <property type="entry name" value="MONOACYLGLYCEROL LIPASE"/>
    <property type="match status" value="1"/>
</dbReference>
<dbReference type="InterPro" id="IPR000073">
    <property type="entry name" value="AB_hydrolase_1"/>
</dbReference>
<keyword evidence="1" id="KW-0812">Transmembrane</keyword>
<feature type="domain" description="Serine aminopeptidase S33" evidence="2">
    <location>
        <begin position="102"/>
        <end position="189"/>
    </location>
</feature>
<dbReference type="OrthoDB" id="59888at2"/>
<keyword evidence="1" id="KW-1133">Transmembrane helix</keyword>
<dbReference type="InterPro" id="IPR022742">
    <property type="entry name" value="Hydrolase_4"/>
</dbReference>
<proteinExistence type="predicted"/>
<dbReference type="SUPFAM" id="SSF53474">
    <property type="entry name" value="alpha/beta-Hydrolases"/>
    <property type="match status" value="1"/>
</dbReference>
<comment type="caution">
    <text evidence="3">The sequence shown here is derived from an EMBL/GenBank/DDBJ whole genome shotgun (WGS) entry which is preliminary data.</text>
</comment>
<dbReference type="Proteomes" id="UP000239863">
    <property type="component" value="Unassembled WGS sequence"/>
</dbReference>
<dbReference type="PRINTS" id="PR00111">
    <property type="entry name" value="ABHYDROLASE"/>
</dbReference>
<feature type="transmembrane region" description="Helical" evidence="1">
    <location>
        <begin position="21"/>
        <end position="42"/>
    </location>
</feature>
<reference evidence="3 4" key="1">
    <citation type="submission" date="2018-02" db="EMBL/GenBank/DDBJ databases">
        <title>Genomic Encyclopedia of Archaeal and Bacterial Type Strains, Phase II (KMG-II): from individual species to whole genera.</title>
        <authorList>
            <person name="Goeker M."/>
        </authorList>
    </citation>
    <scope>NUCLEOTIDE SEQUENCE [LARGE SCALE GENOMIC DNA]</scope>
    <source>
        <strain evidence="3 4">DSM 15099</strain>
    </source>
</reference>